<dbReference type="Proteomes" id="UP000295388">
    <property type="component" value="Unassembled WGS sequence"/>
</dbReference>
<dbReference type="GO" id="GO:0015833">
    <property type="term" value="P:peptide transport"/>
    <property type="evidence" value="ECO:0007669"/>
    <property type="project" value="TreeGrafter"/>
</dbReference>
<dbReference type="PROSITE" id="PS51257">
    <property type="entry name" value="PROKAR_LIPOPROTEIN"/>
    <property type="match status" value="1"/>
</dbReference>
<dbReference type="InterPro" id="IPR000914">
    <property type="entry name" value="SBP_5_dom"/>
</dbReference>
<dbReference type="SUPFAM" id="SSF53850">
    <property type="entry name" value="Periplasmic binding protein-like II"/>
    <property type="match status" value="1"/>
</dbReference>
<dbReference type="PANTHER" id="PTHR30290:SF83">
    <property type="entry name" value="ABC TRANSPORTER SUBSTRATE-BINDING PROTEIN"/>
    <property type="match status" value="1"/>
</dbReference>
<feature type="domain" description="Solute-binding protein family 5" evidence="2">
    <location>
        <begin position="81"/>
        <end position="450"/>
    </location>
</feature>
<dbReference type="AlphaFoldDB" id="A0A4R6KMR2"/>
<reference evidence="3 4" key="1">
    <citation type="submission" date="2019-03" db="EMBL/GenBank/DDBJ databases">
        <title>Genomic Encyclopedia of Type Strains, Phase III (KMG-III): the genomes of soil and plant-associated and newly described type strains.</title>
        <authorList>
            <person name="Whitman W."/>
        </authorList>
    </citation>
    <scope>NUCLEOTIDE SEQUENCE [LARGE SCALE GENOMIC DNA]</scope>
    <source>
        <strain evidence="3 4">VKM Ac-2527</strain>
    </source>
</reference>
<sequence>MKRRAARSAAVLLAGALTLTGCSGGGSGGSAEGGTKSISYAVADPVTLNPGRQTIAFAQSKVLFSSLTFVKSDGTLTYLNAESVKSADAVHWTIKLRPDWTFHNGEKVTANSYVKAWSTVAYGPNAWENSGQLINIAGYDALNPAKGKPATTTLSGLKVVDDLTFTVTLKSPDGQFPTQLSQAQTGFFPLPEAAYADFDGFAHKPIGNGPFEMAGSYAENEPMTVKAYGNYQGPKPTVDEIVFKPYTDMTTAYTDVQANNTDILFVPAARMAQVKQDFGDRAYVFEGLGMSYLGLPLWDKRYADVRVRQAISMAIDRQAVSNVIYGGIWTPATALTPPGEPGTPVGLCGELCTFNPTKAKQLLADAGGFTGKMEIRYPGGSGLDDLYNAYANQLRQNLGIKDVTATPTTDFPEFQKLRNDKNLSGPYFSRWGALYASQQNTLRSFYTKAGGCVNCIPYYTDEVEQLLAKADAQVDPQKAIEGYVGVQKEILKDFPAPPMFFEKYTYATSDRIAKLAEGAGSLELENTAVAES</sequence>
<keyword evidence="4" id="KW-1185">Reference proteome</keyword>
<dbReference type="GO" id="GO:0043190">
    <property type="term" value="C:ATP-binding cassette (ABC) transporter complex"/>
    <property type="evidence" value="ECO:0007669"/>
    <property type="project" value="InterPro"/>
</dbReference>
<gene>
    <name evidence="3" type="ORF">EV643_102390</name>
</gene>
<name>A0A4R6KMR2_9ACTN</name>
<dbReference type="PANTHER" id="PTHR30290">
    <property type="entry name" value="PERIPLASMIC BINDING COMPONENT OF ABC TRANSPORTER"/>
    <property type="match status" value="1"/>
</dbReference>
<dbReference type="Gene3D" id="3.10.105.10">
    <property type="entry name" value="Dipeptide-binding Protein, Domain 3"/>
    <property type="match status" value="1"/>
</dbReference>
<dbReference type="GO" id="GO:0042597">
    <property type="term" value="C:periplasmic space"/>
    <property type="evidence" value="ECO:0007669"/>
    <property type="project" value="UniProtKB-ARBA"/>
</dbReference>
<dbReference type="Gene3D" id="3.90.76.10">
    <property type="entry name" value="Dipeptide-binding Protein, Domain 1"/>
    <property type="match status" value="1"/>
</dbReference>
<feature type="signal peptide" evidence="1">
    <location>
        <begin position="1"/>
        <end position="23"/>
    </location>
</feature>
<evidence type="ECO:0000313" key="3">
    <source>
        <dbReference type="EMBL" id="TDO52551.1"/>
    </source>
</evidence>
<comment type="caution">
    <text evidence="3">The sequence shown here is derived from an EMBL/GenBank/DDBJ whole genome shotgun (WGS) entry which is preliminary data.</text>
</comment>
<keyword evidence="1" id="KW-0732">Signal</keyword>
<dbReference type="PIRSF" id="PIRSF002741">
    <property type="entry name" value="MppA"/>
    <property type="match status" value="1"/>
</dbReference>
<dbReference type="Pfam" id="PF00496">
    <property type="entry name" value="SBP_bac_5"/>
    <property type="match status" value="1"/>
</dbReference>
<accession>A0A4R6KMR2</accession>
<dbReference type="InterPro" id="IPR030678">
    <property type="entry name" value="Peptide/Ni-bd"/>
</dbReference>
<evidence type="ECO:0000259" key="2">
    <source>
        <dbReference type="Pfam" id="PF00496"/>
    </source>
</evidence>
<dbReference type="RefSeq" id="WP_133798961.1">
    <property type="nucleotide sequence ID" value="NZ_SNWQ01000002.1"/>
</dbReference>
<feature type="chain" id="PRO_5038830424" evidence="1">
    <location>
        <begin position="24"/>
        <end position="532"/>
    </location>
</feature>
<proteinExistence type="predicted"/>
<dbReference type="GO" id="GO:1904680">
    <property type="term" value="F:peptide transmembrane transporter activity"/>
    <property type="evidence" value="ECO:0007669"/>
    <property type="project" value="TreeGrafter"/>
</dbReference>
<evidence type="ECO:0000256" key="1">
    <source>
        <dbReference type="SAM" id="SignalP"/>
    </source>
</evidence>
<protein>
    <submittedName>
        <fullName evidence="3">Peptide/nickel transport system substrate-binding protein/oligopeptide transport system substrate-binding protein</fullName>
    </submittedName>
</protein>
<dbReference type="Gene3D" id="3.40.190.10">
    <property type="entry name" value="Periplasmic binding protein-like II"/>
    <property type="match status" value="1"/>
</dbReference>
<evidence type="ECO:0000313" key="4">
    <source>
        <dbReference type="Proteomes" id="UP000295388"/>
    </source>
</evidence>
<dbReference type="OrthoDB" id="9046151at2"/>
<organism evidence="3 4">
    <name type="scientific">Kribbella caucasensis</name>
    <dbReference type="NCBI Taxonomy" id="2512215"/>
    <lineage>
        <taxon>Bacteria</taxon>
        <taxon>Bacillati</taxon>
        <taxon>Actinomycetota</taxon>
        <taxon>Actinomycetes</taxon>
        <taxon>Propionibacteriales</taxon>
        <taxon>Kribbellaceae</taxon>
        <taxon>Kribbella</taxon>
    </lineage>
</organism>
<dbReference type="InterPro" id="IPR039424">
    <property type="entry name" value="SBP_5"/>
</dbReference>
<dbReference type="CDD" id="cd00995">
    <property type="entry name" value="PBP2_NikA_DppA_OppA_like"/>
    <property type="match status" value="1"/>
</dbReference>
<dbReference type="EMBL" id="SNWQ01000002">
    <property type="protein sequence ID" value="TDO52551.1"/>
    <property type="molecule type" value="Genomic_DNA"/>
</dbReference>